<dbReference type="CDD" id="cd02603">
    <property type="entry name" value="HAD_sEH-N_like"/>
    <property type="match status" value="1"/>
</dbReference>
<gene>
    <name evidence="1" type="ORF">MCYG_07052</name>
</gene>
<dbReference type="InterPro" id="IPR036412">
    <property type="entry name" value="HAD-like_sf"/>
</dbReference>
<evidence type="ECO:0000313" key="1">
    <source>
        <dbReference type="EMBL" id="EEQ34233.1"/>
    </source>
</evidence>
<dbReference type="GO" id="GO:0016787">
    <property type="term" value="F:hydrolase activity"/>
    <property type="evidence" value="ECO:0007669"/>
    <property type="project" value="UniProtKB-KW"/>
</dbReference>
<dbReference type="Proteomes" id="UP000002035">
    <property type="component" value="Unassembled WGS sequence"/>
</dbReference>
<dbReference type="InterPro" id="IPR052898">
    <property type="entry name" value="ACAD10-like"/>
</dbReference>
<dbReference type="SFLD" id="SFLDG01129">
    <property type="entry name" value="C1.5:_HAD__Beta-PGM__Phosphata"/>
    <property type="match status" value="1"/>
</dbReference>
<dbReference type="SUPFAM" id="SSF56784">
    <property type="entry name" value="HAD-like"/>
    <property type="match status" value="1"/>
</dbReference>
<dbReference type="EMBL" id="DS995706">
    <property type="protein sequence ID" value="EEQ34233.1"/>
    <property type="molecule type" value="Genomic_DNA"/>
</dbReference>
<sequence>MEKRPRALLFDVGGVCVISPFQAILDYEKANKIPIGWINYSIQNTSPDGAWHRLERGEVPLDAAWFKSFNSDFRHQHLWEQFNEKLSTKEKPSTMKENGKTPELPQVDAEHVFWEMMRVAQNPDPYMFPALQKLKDAGLFVMGALSNTTIIPDDSTKLDRKSAAEKQVRRFFDFFISSAHTGLRKPDPRIYELAMKEINDAARMKGLRGEPIRPDEVVFLDDIGVNLKWARKAGMGTIKVNLGRTQEAVRELERRTGVNLLDDEKARL</sequence>
<dbReference type="Gene3D" id="1.10.150.240">
    <property type="entry name" value="Putative phosphatase, domain 2"/>
    <property type="match status" value="1"/>
</dbReference>
<dbReference type="STRING" id="554155.C5FWE9"/>
<accession>C5FWE9</accession>
<dbReference type="SFLD" id="SFLDS00003">
    <property type="entry name" value="Haloacid_Dehalogenase"/>
    <property type="match status" value="1"/>
</dbReference>
<dbReference type="HOGENOM" id="CLU_045011_1_1_1"/>
<reference evidence="2" key="1">
    <citation type="journal article" date="2012" name="MBio">
        <title>Comparative genome analysis of Trichophyton rubrum and related dermatophytes reveals candidate genes involved in infection.</title>
        <authorList>
            <person name="Martinez D.A."/>
            <person name="Oliver B.G."/>
            <person name="Graeser Y."/>
            <person name="Goldberg J.M."/>
            <person name="Li W."/>
            <person name="Martinez-Rossi N.M."/>
            <person name="Monod M."/>
            <person name="Shelest E."/>
            <person name="Barton R.C."/>
            <person name="Birch E."/>
            <person name="Brakhage A.A."/>
            <person name="Chen Z."/>
            <person name="Gurr S.J."/>
            <person name="Heiman D."/>
            <person name="Heitman J."/>
            <person name="Kosti I."/>
            <person name="Rossi A."/>
            <person name="Saif S."/>
            <person name="Samalova M."/>
            <person name="Saunders C.W."/>
            <person name="Shea T."/>
            <person name="Summerbell R.C."/>
            <person name="Xu J."/>
            <person name="Young S."/>
            <person name="Zeng Q."/>
            <person name="Birren B.W."/>
            <person name="Cuomo C.A."/>
            <person name="White T.C."/>
        </authorList>
    </citation>
    <scope>NUCLEOTIDE SEQUENCE [LARGE SCALE GENOMIC DNA]</scope>
    <source>
        <strain evidence="2">ATCC MYA-4605 / CBS 113480</strain>
    </source>
</reference>
<dbReference type="GeneID" id="9228120"/>
<keyword evidence="2" id="KW-1185">Reference proteome</keyword>
<dbReference type="OMA" id="TAPNGFW"/>
<keyword evidence="1" id="KW-0378">Hydrolase</keyword>
<name>C5FWE9_ARTOC</name>
<dbReference type="Gene3D" id="3.40.50.1000">
    <property type="entry name" value="HAD superfamily/HAD-like"/>
    <property type="match status" value="1"/>
</dbReference>
<dbReference type="RefSeq" id="XP_002845088.1">
    <property type="nucleotide sequence ID" value="XM_002845042.1"/>
</dbReference>
<dbReference type="Pfam" id="PF00702">
    <property type="entry name" value="Hydrolase"/>
    <property type="match status" value="1"/>
</dbReference>
<dbReference type="PANTHER" id="PTHR47829">
    <property type="entry name" value="HYDROLASE, PUTATIVE (AFU_ORTHOLOGUE AFUA_1G12880)-RELATED"/>
    <property type="match status" value="1"/>
</dbReference>
<proteinExistence type="predicted"/>
<dbReference type="AlphaFoldDB" id="C5FWE9"/>
<dbReference type="OrthoDB" id="1694274at2759"/>
<evidence type="ECO:0000313" key="2">
    <source>
        <dbReference type="Proteomes" id="UP000002035"/>
    </source>
</evidence>
<dbReference type="eggNOG" id="KOG3085">
    <property type="taxonomic scope" value="Eukaryota"/>
</dbReference>
<protein>
    <submittedName>
        <fullName evidence="1">Epoxide hydrolase 2</fullName>
    </submittedName>
</protein>
<dbReference type="PANTHER" id="PTHR47829:SF1">
    <property type="entry name" value="HAD FAMILY PHOSPHATASE"/>
    <property type="match status" value="1"/>
</dbReference>
<dbReference type="InterPro" id="IPR023214">
    <property type="entry name" value="HAD_sf"/>
</dbReference>
<dbReference type="InterPro" id="IPR023198">
    <property type="entry name" value="PGP-like_dom2"/>
</dbReference>
<dbReference type="VEuPathDB" id="FungiDB:MCYG_07052"/>
<organism evidence="1 2">
    <name type="scientific">Arthroderma otae (strain ATCC MYA-4605 / CBS 113480)</name>
    <name type="common">Microsporum canis</name>
    <dbReference type="NCBI Taxonomy" id="554155"/>
    <lineage>
        <taxon>Eukaryota</taxon>
        <taxon>Fungi</taxon>
        <taxon>Dikarya</taxon>
        <taxon>Ascomycota</taxon>
        <taxon>Pezizomycotina</taxon>
        <taxon>Eurotiomycetes</taxon>
        <taxon>Eurotiomycetidae</taxon>
        <taxon>Onygenales</taxon>
        <taxon>Arthrodermataceae</taxon>
        <taxon>Microsporum</taxon>
    </lineage>
</organism>